<evidence type="ECO:0000256" key="3">
    <source>
        <dbReference type="ARBA" id="ARBA00022618"/>
    </source>
</evidence>
<dbReference type="EMBL" id="JADKYY010000014">
    <property type="protein sequence ID" value="MBF5028093.1"/>
    <property type="molecule type" value="Genomic_DNA"/>
</dbReference>
<keyword evidence="3" id="KW-0132">Cell division</keyword>
<dbReference type="Gene3D" id="1.10.150.130">
    <property type="match status" value="1"/>
</dbReference>
<organism evidence="12 13">
    <name type="scientific">Planobacterium oryzisoli</name>
    <dbReference type="NCBI Taxonomy" id="2771435"/>
    <lineage>
        <taxon>Bacteria</taxon>
        <taxon>Pseudomonadati</taxon>
        <taxon>Bacteroidota</taxon>
        <taxon>Flavobacteriia</taxon>
        <taxon>Flavobacteriales</taxon>
        <taxon>Weeksellaceae</taxon>
        <taxon>Chryseobacterium group</taxon>
        <taxon>Chryseobacterium</taxon>
    </lineage>
</organism>
<dbReference type="Proteomes" id="UP000694480">
    <property type="component" value="Unassembled WGS sequence"/>
</dbReference>
<keyword evidence="2" id="KW-0963">Cytoplasm</keyword>
<feature type="domain" description="Core-binding (CB)" evidence="11">
    <location>
        <begin position="1"/>
        <end position="79"/>
    </location>
</feature>
<evidence type="ECO:0000256" key="1">
    <source>
        <dbReference type="ARBA" id="ARBA00004496"/>
    </source>
</evidence>
<keyword evidence="8" id="KW-0131">Cell cycle</keyword>
<dbReference type="RefSeq" id="WP_194740016.1">
    <property type="nucleotide sequence ID" value="NZ_JADKYY010000014.1"/>
</dbReference>
<dbReference type="Pfam" id="PF02899">
    <property type="entry name" value="Phage_int_SAM_1"/>
    <property type="match status" value="1"/>
</dbReference>
<evidence type="ECO:0000256" key="2">
    <source>
        <dbReference type="ARBA" id="ARBA00022490"/>
    </source>
</evidence>
<keyword evidence="13" id="KW-1185">Reference proteome</keyword>
<dbReference type="PROSITE" id="PS51898">
    <property type="entry name" value="TYR_RECOMBINASE"/>
    <property type="match status" value="1"/>
</dbReference>
<evidence type="ECO:0000256" key="9">
    <source>
        <dbReference type="PROSITE-ProRule" id="PRU01248"/>
    </source>
</evidence>
<proteinExistence type="predicted"/>
<keyword evidence="6 9" id="KW-0238">DNA-binding</keyword>
<comment type="subcellular location">
    <subcellularLocation>
        <location evidence="1">Cytoplasm</location>
    </subcellularLocation>
</comment>
<dbReference type="PANTHER" id="PTHR30349:SF77">
    <property type="entry name" value="TYROSINE RECOMBINASE XERC"/>
    <property type="match status" value="1"/>
</dbReference>
<sequence>MVEAFIKYLESEKRYSKHTVQSYSKDLCDFGHFAFPTTIDKAEKSHIRSFVVALHTAGFSKRSINRKLSALRSFYKFAMRVGLLAVDPTLGIDSLKVFAEKQIPFSRDEMDELSGILQGEQVSPLTYMIIELLYQTGIRKSELCDLVLDDWNPSKRELHVTGKGNKQRIVPVGVELAKKLSQYIVEARPESDLKWLLLSPRALKLNQKFVYLQVKNYLSLVSAKTKRSPHMLRHSFATHLLGNGAEISVVKSLLGHSSLASTQVYTHADIEKLKDVFEKSHPRSKK</sequence>
<reference evidence="12" key="1">
    <citation type="submission" date="2020-11" db="EMBL/GenBank/DDBJ databases">
        <title>Genome seq and assembly of Planobacterium sp.</title>
        <authorList>
            <person name="Chhetri G."/>
        </authorList>
    </citation>
    <scope>NUCLEOTIDE SEQUENCE</scope>
    <source>
        <strain evidence="12">GCR5</strain>
    </source>
</reference>
<dbReference type="GO" id="GO:0007059">
    <property type="term" value="P:chromosome segregation"/>
    <property type="evidence" value="ECO:0007669"/>
    <property type="project" value="UniProtKB-KW"/>
</dbReference>
<evidence type="ECO:0000313" key="12">
    <source>
        <dbReference type="EMBL" id="MBF5028093.1"/>
    </source>
</evidence>
<keyword evidence="7" id="KW-0233">DNA recombination</keyword>
<gene>
    <name evidence="12" type="ORF">IC612_09840</name>
</gene>
<dbReference type="InterPro" id="IPR044068">
    <property type="entry name" value="CB"/>
</dbReference>
<accession>A0A930YX77</accession>
<dbReference type="AlphaFoldDB" id="A0A930YX77"/>
<name>A0A930YX77_9FLAO</name>
<evidence type="ECO:0000256" key="6">
    <source>
        <dbReference type="ARBA" id="ARBA00023125"/>
    </source>
</evidence>
<evidence type="ECO:0000259" key="11">
    <source>
        <dbReference type="PROSITE" id="PS51900"/>
    </source>
</evidence>
<evidence type="ECO:0000256" key="7">
    <source>
        <dbReference type="ARBA" id="ARBA00023172"/>
    </source>
</evidence>
<dbReference type="PANTHER" id="PTHR30349">
    <property type="entry name" value="PHAGE INTEGRASE-RELATED"/>
    <property type="match status" value="1"/>
</dbReference>
<feature type="domain" description="Tyr recombinase" evidence="10">
    <location>
        <begin position="100"/>
        <end position="278"/>
    </location>
</feature>
<dbReference type="GO" id="GO:0003677">
    <property type="term" value="F:DNA binding"/>
    <property type="evidence" value="ECO:0007669"/>
    <property type="project" value="UniProtKB-UniRule"/>
</dbReference>
<evidence type="ECO:0000313" key="13">
    <source>
        <dbReference type="Proteomes" id="UP000694480"/>
    </source>
</evidence>
<dbReference type="GO" id="GO:0015074">
    <property type="term" value="P:DNA integration"/>
    <property type="evidence" value="ECO:0007669"/>
    <property type="project" value="UniProtKB-KW"/>
</dbReference>
<keyword evidence="4" id="KW-0159">Chromosome partition</keyword>
<dbReference type="GO" id="GO:0051301">
    <property type="term" value="P:cell division"/>
    <property type="evidence" value="ECO:0007669"/>
    <property type="project" value="UniProtKB-KW"/>
</dbReference>
<dbReference type="GO" id="GO:0006310">
    <property type="term" value="P:DNA recombination"/>
    <property type="evidence" value="ECO:0007669"/>
    <property type="project" value="UniProtKB-KW"/>
</dbReference>
<dbReference type="InterPro" id="IPR004107">
    <property type="entry name" value="Integrase_SAM-like_N"/>
</dbReference>
<dbReference type="SUPFAM" id="SSF56349">
    <property type="entry name" value="DNA breaking-rejoining enzymes"/>
    <property type="match status" value="1"/>
</dbReference>
<protein>
    <submittedName>
        <fullName evidence="12">Tyrosine-type recombinase/integrase</fullName>
    </submittedName>
</protein>
<dbReference type="InterPro" id="IPR002104">
    <property type="entry name" value="Integrase_catalytic"/>
</dbReference>
<dbReference type="GO" id="GO:0005737">
    <property type="term" value="C:cytoplasm"/>
    <property type="evidence" value="ECO:0007669"/>
    <property type="project" value="UniProtKB-SubCell"/>
</dbReference>
<comment type="caution">
    <text evidence="12">The sequence shown here is derived from an EMBL/GenBank/DDBJ whole genome shotgun (WGS) entry which is preliminary data.</text>
</comment>
<dbReference type="InterPro" id="IPR050090">
    <property type="entry name" value="Tyrosine_recombinase_XerCD"/>
</dbReference>
<dbReference type="InterPro" id="IPR010998">
    <property type="entry name" value="Integrase_recombinase_N"/>
</dbReference>
<evidence type="ECO:0000256" key="8">
    <source>
        <dbReference type="ARBA" id="ARBA00023306"/>
    </source>
</evidence>
<keyword evidence="5" id="KW-0229">DNA integration</keyword>
<dbReference type="PROSITE" id="PS51900">
    <property type="entry name" value="CB"/>
    <property type="match status" value="1"/>
</dbReference>
<evidence type="ECO:0000256" key="5">
    <source>
        <dbReference type="ARBA" id="ARBA00022908"/>
    </source>
</evidence>
<dbReference type="InterPro" id="IPR011010">
    <property type="entry name" value="DNA_brk_join_enz"/>
</dbReference>
<dbReference type="Gene3D" id="1.10.443.10">
    <property type="entry name" value="Intergrase catalytic core"/>
    <property type="match status" value="1"/>
</dbReference>
<dbReference type="Pfam" id="PF00589">
    <property type="entry name" value="Phage_integrase"/>
    <property type="match status" value="1"/>
</dbReference>
<evidence type="ECO:0000256" key="4">
    <source>
        <dbReference type="ARBA" id="ARBA00022829"/>
    </source>
</evidence>
<dbReference type="InterPro" id="IPR013762">
    <property type="entry name" value="Integrase-like_cat_sf"/>
</dbReference>
<evidence type="ECO:0000259" key="10">
    <source>
        <dbReference type="PROSITE" id="PS51898"/>
    </source>
</evidence>